<evidence type="ECO:0000313" key="4">
    <source>
        <dbReference type="Proteomes" id="UP001642502"/>
    </source>
</evidence>
<feature type="region of interest" description="Disordered" evidence="1">
    <location>
        <begin position="502"/>
        <end position="537"/>
    </location>
</feature>
<dbReference type="GO" id="GO:0160151">
    <property type="term" value="F:tRNA pseudouridine(32) synthase activity"/>
    <property type="evidence" value="ECO:0007669"/>
    <property type="project" value="UniProtKB-EC"/>
</dbReference>
<dbReference type="Pfam" id="PF00849">
    <property type="entry name" value="PseudoU_synth_2"/>
    <property type="match status" value="1"/>
</dbReference>
<comment type="caution">
    <text evidence="3">The sequence shown here is derived from an EMBL/GenBank/DDBJ whole genome shotgun (WGS) entry which is preliminary data.</text>
</comment>
<feature type="region of interest" description="Disordered" evidence="1">
    <location>
        <begin position="68"/>
        <end position="104"/>
    </location>
</feature>
<dbReference type="Gene3D" id="3.30.2350.10">
    <property type="entry name" value="Pseudouridine synthase"/>
    <property type="match status" value="1"/>
</dbReference>
<dbReference type="InterPro" id="IPR006145">
    <property type="entry name" value="PsdUridine_synth_RsuA/RluA"/>
</dbReference>
<dbReference type="PANTHER" id="PTHR21600">
    <property type="entry name" value="MITOCHONDRIAL RNA PSEUDOURIDINE SYNTHASE"/>
    <property type="match status" value="1"/>
</dbReference>
<keyword evidence="3" id="KW-0413">Isomerase</keyword>
<dbReference type="NCBIfam" id="TIGR00005">
    <property type="entry name" value="rluA_subfam"/>
    <property type="match status" value="1"/>
</dbReference>
<dbReference type="EC" id="5.4.99.28" evidence="3"/>
<dbReference type="PROSITE" id="PS01129">
    <property type="entry name" value="PSI_RLU"/>
    <property type="match status" value="1"/>
</dbReference>
<name>A0ABP0E3L7_9PEZI</name>
<protein>
    <submittedName>
        <fullName evidence="3">DRAP deaminase</fullName>
        <ecNumber evidence="3">5.4.99.28</ecNumber>
    </submittedName>
</protein>
<dbReference type="EMBL" id="CAWUON010000120">
    <property type="protein sequence ID" value="CAK7273752.1"/>
    <property type="molecule type" value="Genomic_DNA"/>
</dbReference>
<feature type="compositionally biased region" description="Low complexity" evidence="1">
    <location>
        <begin position="567"/>
        <end position="577"/>
    </location>
</feature>
<dbReference type="InterPro" id="IPR020103">
    <property type="entry name" value="PsdUridine_synth_cat_dom_sf"/>
</dbReference>
<dbReference type="CDD" id="cd02557">
    <property type="entry name" value="PseudoU_synth_ScRIB2"/>
    <property type="match status" value="1"/>
</dbReference>
<dbReference type="Proteomes" id="UP001642502">
    <property type="component" value="Unassembled WGS sequence"/>
</dbReference>
<sequence length="577" mass="63069">MEDAGQADGVGVASTANPTAVEQQKPAVLDQVNDSVPDQLDRDRDIPPEPLMATVGIMPGAKAKMAKLGSSDDAATAAHSGEQINASAPSPTASALAGPASADNHAAKWPKPYYLESGLRRVEPYYYTYNTWVKERWRGRTLLEVFESEFRDRPLAYYRRAMESGTVRVSEMIVGPDHVLKNGERVSHTLHRHEPPVTADPVEVIHEDDDMLVINKPAGVPVHPAGRYQYNSVVEILKHERGPGFIPYPCNRLDRLTSGIMFLAKSPKTAKRLSLQIQARVVRKEYLARVVGRFPDGEVICDQPILQISPKLGLNRVRANGRSARTVFKRLAYYGPDKEAEEVGEPGSAAVSKDPASRKGYSIVRCLPVTGRTHQLRVHLQYLGHPIENDPIYANQKVWGFDLGQGDADATIHSDEDIISRLSRMGKEDVAEAVAYYDEMVDEYHKRKAERMSGQVCDQCDTPLYTDPGAHELSLWLHSLRYEAADGAWSYVSPLPQWAMPPDGASGPTEVGGLDDLVGAASAPGFEAEPDAKMGDTVSKADIRAMAGVTTDVSTADSTSVPPPSQESPNSSQLLEK</sequence>
<reference evidence="3 4" key="1">
    <citation type="submission" date="2024-01" db="EMBL/GenBank/DDBJ databases">
        <authorList>
            <person name="Allen C."/>
            <person name="Tagirdzhanova G."/>
        </authorList>
    </citation>
    <scope>NUCLEOTIDE SEQUENCE [LARGE SCALE GENOMIC DNA]</scope>
    <source>
        <strain evidence="3 4">CBS 119000</strain>
    </source>
</reference>
<feature type="compositionally biased region" description="Low complexity" evidence="1">
    <location>
        <begin position="86"/>
        <end position="102"/>
    </location>
</feature>
<feature type="region of interest" description="Disordered" evidence="1">
    <location>
        <begin position="549"/>
        <end position="577"/>
    </location>
</feature>
<dbReference type="InterPro" id="IPR006225">
    <property type="entry name" value="PsdUridine_synth_RluC/D"/>
</dbReference>
<feature type="region of interest" description="Disordered" evidence="1">
    <location>
        <begin position="1"/>
        <end position="53"/>
    </location>
</feature>
<evidence type="ECO:0000313" key="3">
    <source>
        <dbReference type="EMBL" id="CAK7273752.1"/>
    </source>
</evidence>
<evidence type="ECO:0000256" key="1">
    <source>
        <dbReference type="SAM" id="MobiDB-lite"/>
    </source>
</evidence>
<proteinExistence type="predicted"/>
<accession>A0ABP0E3L7</accession>
<dbReference type="InterPro" id="IPR006224">
    <property type="entry name" value="PsdUridine_synth_RluA-like_CS"/>
</dbReference>
<keyword evidence="4" id="KW-1185">Reference proteome</keyword>
<dbReference type="PANTHER" id="PTHR21600:SF40">
    <property type="entry name" value="PSEUDOURIDYLATE SYNTHASE RPUSD2"/>
    <property type="match status" value="1"/>
</dbReference>
<evidence type="ECO:0000259" key="2">
    <source>
        <dbReference type="Pfam" id="PF00849"/>
    </source>
</evidence>
<feature type="domain" description="Pseudouridine synthase RsuA/RluA-like" evidence="2">
    <location>
        <begin position="210"/>
        <end position="381"/>
    </location>
</feature>
<organism evidence="3 4">
    <name type="scientific">Sporothrix epigloea</name>
    <dbReference type="NCBI Taxonomy" id="1892477"/>
    <lineage>
        <taxon>Eukaryota</taxon>
        <taxon>Fungi</taxon>
        <taxon>Dikarya</taxon>
        <taxon>Ascomycota</taxon>
        <taxon>Pezizomycotina</taxon>
        <taxon>Sordariomycetes</taxon>
        <taxon>Sordariomycetidae</taxon>
        <taxon>Ophiostomatales</taxon>
        <taxon>Ophiostomataceae</taxon>
        <taxon>Sporothrix</taxon>
    </lineage>
</organism>
<dbReference type="InterPro" id="IPR050188">
    <property type="entry name" value="RluA_PseudoU_synthase"/>
</dbReference>
<feature type="compositionally biased region" description="Low complexity" evidence="1">
    <location>
        <begin position="549"/>
        <end position="560"/>
    </location>
</feature>
<dbReference type="SUPFAM" id="SSF55120">
    <property type="entry name" value="Pseudouridine synthase"/>
    <property type="match status" value="1"/>
</dbReference>
<gene>
    <name evidence="3" type="primary">RIB2</name>
    <name evidence="3" type="ORF">SEPCBS119000_005819</name>
</gene>